<proteinExistence type="predicted"/>
<comment type="caution">
    <text evidence="3">The sequence shown here is derived from an EMBL/GenBank/DDBJ whole genome shotgun (WGS) entry which is preliminary data.</text>
</comment>
<keyword evidence="1" id="KW-0732">Signal</keyword>
<accession>A0A5C5FZE1</accession>
<sequence length="303" mass="30888">MPGSRTRSILALAALLLAVASAQPGRFPCGSTSPDQAHCDALSHPTARRGGAGLVPVHSECTADTQCDFGSCSSTGGEAGVCLGGLGDSCEGPDGPDDSFCAGNLSCQSSALSGRATCGGEGAECSFFGSYQSGDKPNHGACVSGRCDPSTLTCEPDRPRAGRVPPAAPYYDASASRQQSYRLAPPARAAAFASSEQRPERLSVPLGASCPEGFTVCPVARRAPQGGYLFACFDTLSSASHCGGCPSIGQAFWDAAGDKGVDCTAIPGVESATCAESRCRILSCSAGYSLDEKRGTCVPKKYW</sequence>
<feature type="chain" id="PRO_5023143551" evidence="1">
    <location>
        <begin position="23"/>
        <end position="303"/>
    </location>
</feature>
<dbReference type="Proteomes" id="UP000311382">
    <property type="component" value="Unassembled WGS sequence"/>
</dbReference>
<dbReference type="InterPro" id="IPR048661">
    <property type="entry name" value="CPL1-like"/>
</dbReference>
<feature type="signal peptide" evidence="1">
    <location>
        <begin position="1"/>
        <end position="22"/>
    </location>
</feature>
<dbReference type="OrthoDB" id="439917at2759"/>
<dbReference type="STRING" id="5288.A0A5C5FZE1"/>
<name>A0A5C5FZE1_9BASI</name>
<evidence type="ECO:0000256" key="1">
    <source>
        <dbReference type="SAM" id="SignalP"/>
    </source>
</evidence>
<evidence type="ECO:0000313" key="4">
    <source>
        <dbReference type="Proteomes" id="UP000311382"/>
    </source>
</evidence>
<dbReference type="PANTHER" id="PTHR35192:SF2">
    <property type="entry name" value="APPLE DOMAIN-CONTAINING PROTEIN"/>
    <property type="match status" value="1"/>
</dbReference>
<dbReference type="Pfam" id="PF21671">
    <property type="entry name" value="CPL1-like"/>
    <property type="match status" value="1"/>
</dbReference>
<protein>
    <submittedName>
        <fullName evidence="3">Proteophosphoglycan 5</fullName>
    </submittedName>
</protein>
<dbReference type="AlphaFoldDB" id="A0A5C5FZE1"/>
<evidence type="ECO:0000259" key="2">
    <source>
        <dbReference type="Pfam" id="PF21671"/>
    </source>
</evidence>
<keyword evidence="4" id="KW-1185">Reference proteome</keyword>
<dbReference type="EMBL" id="SOZI01000029">
    <property type="protein sequence ID" value="TNY22203.1"/>
    <property type="molecule type" value="Genomic_DNA"/>
</dbReference>
<dbReference type="PANTHER" id="PTHR35192">
    <property type="entry name" value="PROTEIN, PUTATIVE-RELATED"/>
    <property type="match status" value="1"/>
</dbReference>
<organism evidence="3 4">
    <name type="scientific">Rhodotorula diobovata</name>
    <dbReference type="NCBI Taxonomy" id="5288"/>
    <lineage>
        <taxon>Eukaryota</taxon>
        <taxon>Fungi</taxon>
        <taxon>Dikarya</taxon>
        <taxon>Basidiomycota</taxon>
        <taxon>Pucciniomycotina</taxon>
        <taxon>Microbotryomycetes</taxon>
        <taxon>Sporidiobolales</taxon>
        <taxon>Sporidiobolaceae</taxon>
        <taxon>Rhodotorula</taxon>
    </lineage>
</organism>
<dbReference type="InterPro" id="IPR038955">
    <property type="entry name" value="PriA/CPL1_fungi"/>
</dbReference>
<reference evidence="3 4" key="1">
    <citation type="submission" date="2019-03" db="EMBL/GenBank/DDBJ databases">
        <title>Rhodosporidium diobovatum UCD-FST 08-225 genome sequencing, assembly, and annotation.</title>
        <authorList>
            <person name="Fakankun I.U."/>
            <person name="Fristensky B."/>
            <person name="Levin D.B."/>
        </authorList>
    </citation>
    <scope>NUCLEOTIDE SEQUENCE [LARGE SCALE GENOMIC DNA]</scope>
    <source>
        <strain evidence="3 4">UCD-FST 08-225</strain>
    </source>
</reference>
<evidence type="ECO:0000313" key="3">
    <source>
        <dbReference type="EMBL" id="TNY22203.1"/>
    </source>
</evidence>
<feature type="domain" description="Protein CPL1-like" evidence="2">
    <location>
        <begin position="230"/>
        <end position="298"/>
    </location>
</feature>
<gene>
    <name evidence="3" type="ORF">DMC30DRAFT_349320</name>
</gene>